<gene>
    <name evidence="2" type="ORF">dnl_11280</name>
</gene>
<dbReference type="AlphaFoldDB" id="A0A975GF53"/>
<keyword evidence="1" id="KW-1133">Transmembrane helix</keyword>
<keyword evidence="1" id="KW-0472">Membrane</keyword>
<dbReference type="Proteomes" id="UP000663720">
    <property type="component" value="Chromosome"/>
</dbReference>
<dbReference type="EMBL" id="CP061799">
    <property type="protein sequence ID" value="QTA78883.1"/>
    <property type="molecule type" value="Genomic_DNA"/>
</dbReference>
<accession>A0A975GF53</accession>
<sequence>MSEITFIFTAGMTGVFLSMAVLYCSIRLTTLASESLDGSKEDNKKND</sequence>
<feature type="transmembrane region" description="Helical" evidence="1">
    <location>
        <begin position="6"/>
        <end position="26"/>
    </location>
</feature>
<evidence type="ECO:0000256" key="1">
    <source>
        <dbReference type="SAM" id="Phobius"/>
    </source>
</evidence>
<organism evidence="2 3">
    <name type="scientific">Desulfonema limicola</name>
    <dbReference type="NCBI Taxonomy" id="45656"/>
    <lineage>
        <taxon>Bacteria</taxon>
        <taxon>Pseudomonadati</taxon>
        <taxon>Thermodesulfobacteriota</taxon>
        <taxon>Desulfobacteria</taxon>
        <taxon>Desulfobacterales</taxon>
        <taxon>Desulfococcaceae</taxon>
        <taxon>Desulfonema</taxon>
    </lineage>
</organism>
<keyword evidence="3" id="KW-1185">Reference proteome</keyword>
<protein>
    <submittedName>
        <fullName evidence="2">Uncharacterized protein</fullName>
    </submittedName>
</protein>
<dbReference type="RefSeq" id="WP_207690697.1">
    <property type="nucleotide sequence ID" value="NZ_CP061799.1"/>
</dbReference>
<evidence type="ECO:0000313" key="3">
    <source>
        <dbReference type="Proteomes" id="UP000663720"/>
    </source>
</evidence>
<dbReference type="KEGG" id="dli:dnl_11280"/>
<proteinExistence type="predicted"/>
<evidence type="ECO:0000313" key="2">
    <source>
        <dbReference type="EMBL" id="QTA78883.1"/>
    </source>
</evidence>
<keyword evidence="1" id="KW-0812">Transmembrane</keyword>
<reference evidence="2" key="1">
    <citation type="journal article" date="2021" name="Microb. Physiol.">
        <title>Proteogenomic Insights into the Physiology of Marine, Sulfate-Reducing, Filamentous Desulfonema limicola and Desulfonema magnum.</title>
        <authorList>
            <person name="Schnaars V."/>
            <person name="Wohlbrand L."/>
            <person name="Scheve S."/>
            <person name="Hinrichs C."/>
            <person name="Reinhardt R."/>
            <person name="Rabus R."/>
        </authorList>
    </citation>
    <scope>NUCLEOTIDE SEQUENCE</scope>
    <source>
        <strain evidence="2">5ac10</strain>
    </source>
</reference>
<name>A0A975GF53_9BACT</name>